<keyword evidence="1" id="KW-0677">Repeat</keyword>
<dbReference type="InterPro" id="IPR051165">
    <property type="entry name" value="Multifunctional_ANK_Repeat"/>
</dbReference>
<dbReference type="PROSITE" id="PS50088">
    <property type="entry name" value="ANK_REPEAT"/>
    <property type="match status" value="5"/>
</dbReference>
<dbReference type="Pfam" id="PF12796">
    <property type="entry name" value="Ank_2"/>
    <property type="match status" value="2"/>
</dbReference>
<dbReference type="SMART" id="SM00248">
    <property type="entry name" value="ANK"/>
    <property type="match status" value="6"/>
</dbReference>
<gene>
    <name evidence="4" type="ORF">MNOR_LOCUS14370</name>
</gene>
<dbReference type="SUPFAM" id="SSF48403">
    <property type="entry name" value="Ankyrin repeat"/>
    <property type="match status" value="1"/>
</dbReference>
<feature type="repeat" description="ANK" evidence="3">
    <location>
        <begin position="248"/>
        <end position="280"/>
    </location>
</feature>
<keyword evidence="2 3" id="KW-0040">ANK repeat</keyword>
<dbReference type="InterPro" id="IPR036770">
    <property type="entry name" value="Ankyrin_rpt-contain_sf"/>
</dbReference>
<comment type="caution">
    <text evidence="4">The sequence shown here is derived from an EMBL/GenBank/DDBJ whole genome shotgun (WGS) entry which is preliminary data.</text>
</comment>
<feature type="repeat" description="ANK" evidence="3">
    <location>
        <begin position="48"/>
        <end position="80"/>
    </location>
</feature>
<dbReference type="AlphaFoldDB" id="A0AAV2QQ96"/>
<dbReference type="PROSITE" id="PS50297">
    <property type="entry name" value="ANK_REP_REGION"/>
    <property type="match status" value="4"/>
</dbReference>
<dbReference type="PANTHER" id="PTHR24123">
    <property type="entry name" value="ANKYRIN REPEAT-CONTAINING"/>
    <property type="match status" value="1"/>
</dbReference>
<dbReference type="PANTHER" id="PTHR24123:SF33">
    <property type="entry name" value="PROTEIN HOS4"/>
    <property type="match status" value="1"/>
</dbReference>
<reference evidence="4 5" key="1">
    <citation type="submission" date="2024-05" db="EMBL/GenBank/DDBJ databases">
        <authorList>
            <person name="Wallberg A."/>
        </authorList>
    </citation>
    <scope>NUCLEOTIDE SEQUENCE [LARGE SCALE GENOMIC DNA]</scope>
</reference>
<name>A0AAV2QQ96_MEGNR</name>
<evidence type="ECO:0000313" key="4">
    <source>
        <dbReference type="EMBL" id="CAL4091548.1"/>
    </source>
</evidence>
<sequence length="309" mass="33276">MELLSSALLGVAQDIMKKQFLEAAMQGQTMVVRSLLSNGVDAKCKNDEGENAMHFAAKDGHIEIMIVLLSHGCPLNAETDLCKTTPMHYAAFGGQFNSVKWLIENGANPLAEDWEGDTPAHEAYFNGHPELGMFIFRSCKHTASTIHDAMMWGIRTDNSNTVQNFLMTGADPNSVGNFKLLPVQEATILGRTTIMKILLERGANMNVTRSSSGYSGCHLLHLSVRCGNNETTKFLLEAGASVNLKTSDGHNAIHLAAMNGRSSGLDLLVEWGADLEAANKEGDTPASLAGKNGCNGLKTKIIAMINTII</sequence>
<protein>
    <submittedName>
        <fullName evidence="4">Uncharacterized protein</fullName>
    </submittedName>
</protein>
<keyword evidence="5" id="KW-1185">Reference proteome</keyword>
<evidence type="ECO:0000313" key="5">
    <source>
        <dbReference type="Proteomes" id="UP001497623"/>
    </source>
</evidence>
<feature type="repeat" description="ANK" evidence="3">
    <location>
        <begin position="82"/>
        <end position="114"/>
    </location>
</feature>
<feature type="repeat" description="ANK" evidence="3">
    <location>
        <begin position="182"/>
        <end position="210"/>
    </location>
</feature>
<organism evidence="4 5">
    <name type="scientific">Meganyctiphanes norvegica</name>
    <name type="common">Northern krill</name>
    <name type="synonym">Thysanopoda norvegica</name>
    <dbReference type="NCBI Taxonomy" id="48144"/>
    <lineage>
        <taxon>Eukaryota</taxon>
        <taxon>Metazoa</taxon>
        <taxon>Ecdysozoa</taxon>
        <taxon>Arthropoda</taxon>
        <taxon>Crustacea</taxon>
        <taxon>Multicrustacea</taxon>
        <taxon>Malacostraca</taxon>
        <taxon>Eumalacostraca</taxon>
        <taxon>Eucarida</taxon>
        <taxon>Euphausiacea</taxon>
        <taxon>Euphausiidae</taxon>
        <taxon>Meganyctiphanes</taxon>
    </lineage>
</organism>
<feature type="repeat" description="ANK" evidence="3">
    <location>
        <begin position="215"/>
        <end position="247"/>
    </location>
</feature>
<dbReference type="InterPro" id="IPR002110">
    <property type="entry name" value="Ankyrin_rpt"/>
</dbReference>
<evidence type="ECO:0000256" key="1">
    <source>
        <dbReference type="ARBA" id="ARBA00022737"/>
    </source>
</evidence>
<dbReference type="PRINTS" id="PR01415">
    <property type="entry name" value="ANKYRIN"/>
</dbReference>
<proteinExistence type="predicted"/>
<dbReference type="EMBL" id="CAXKWB010008575">
    <property type="protein sequence ID" value="CAL4091548.1"/>
    <property type="molecule type" value="Genomic_DNA"/>
</dbReference>
<accession>A0AAV2QQ96</accession>
<dbReference type="Proteomes" id="UP001497623">
    <property type="component" value="Unassembled WGS sequence"/>
</dbReference>
<dbReference type="Gene3D" id="1.25.40.20">
    <property type="entry name" value="Ankyrin repeat-containing domain"/>
    <property type="match status" value="2"/>
</dbReference>
<evidence type="ECO:0000256" key="3">
    <source>
        <dbReference type="PROSITE-ProRule" id="PRU00023"/>
    </source>
</evidence>
<evidence type="ECO:0000256" key="2">
    <source>
        <dbReference type="ARBA" id="ARBA00023043"/>
    </source>
</evidence>
<dbReference type="Pfam" id="PF00023">
    <property type="entry name" value="Ank"/>
    <property type="match status" value="1"/>
</dbReference>